<dbReference type="PANTHER" id="PTHR35526">
    <property type="entry name" value="ANTI-SIGMA-F FACTOR RSBW-RELATED"/>
    <property type="match status" value="1"/>
</dbReference>
<keyword evidence="4" id="KW-0067">ATP-binding</keyword>
<dbReference type="GO" id="GO:0005524">
    <property type="term" value="F:ATP binding"/>
    <property type="evidence" value="ECO:0007669"/>
    <property type="project" value="UniProtKB-KW"/>
</dbReference>
<accession>A0ABV9U2U8</accession>
<dbReference type="Pfam" id="PF13581">
    <property type="entry name" value="HATPase_c_2"/>
    <property type="match status" value="1"/>
</dbReference>
<dbReference type="EMBL" id="JBHSIT010000005">
    <property type="protein sequence ID" value="MFC4909202.1"/>
    <property type="molecule type" value="Genomic_DNA"/>
</dbReference>
<dbReference type="SUPFAM" id="SSF55874">
    <property type="entry name" value="ATPase domain of HSP90 chaperone/DNA topoisomerase II/histidine kinase"/>
    <property type="match status" value="1"/>
</dbReference>
<dbReference type="InterPro" id="IPR050267">
    <property type="entry name" value="Anti-sigma-factor_SerPK"/>
</dbReference>
<dbReference type="InterPro" id="IPR036890">
    <property type="entry name" value="HATPase_C_sf"/>
</dbReference>
<evidence type="ECO:0000313" key="5">
    <source>
        <dbReference type="Proteomes" id="UP001595872"/>
    </source>
</evidence>
<feature type="domain" description="Histidine kinase/HSP90-like ATPase" evidence="3">
    <location>
        <begin position="14"/>
        <end position="130"/>
    </location>
</feature>
<evidence type="ECO:0000259" key="3">
    <source>
        <dbReference type="Pfam" id="PF13581"/>
    </source>
</evidence>
<keyword evidence="5" id="KW-1185">Reference proteome</keyword>
<dbReference type="Gene3D" id="3.30.565.10">
    <property type="entry name" value="Histidine kinase-like ATPase, C-terminal domain"/>
    <property type="match status" value="1"/>
</dbReference>
<keyword evidence="4" id="KW-0547">Nucleotide-binding</keyword>
<dbReference type="Proteomes" id="UP001595872">
    <property type="component" value="Unassembled WGS sequence"/>
</dbReference>
<dbReference type="PANTHER" id="PTHR35526:SF3">
    <property type="entry name" value="ANTI-SIGMA-F FACTOR RSBW"/>
    <property type="match status" value="1"/>
</dbReference>
<proteinExistence type="predicted"/>
<feature type="compositionally biased region" description="Basic and acidic residues" evidence="2">
    <location>
        <begin position="89"/>
        <end position="105"/>
    </location>
</feature>
<keyword evidence="1" id="KW-0418">Kinase</keyword>
<dbReference type="RefSeq" id="WP_378256537.1">
    <property type="nucleotide sequence ID" value="NZ_JBHSIT010000005.1"/>
</dbReference>
<organism evidence="4 5">
    <name type="scientific">Actinomadura gamaensis</name>
    <dbReference type="NCBI Taxonomy" id="1763541"/>
    <lineage>
        <taxon>Bacteria</taxon>
        <taxon>Bacillati</taxon>
        <taxon>Actinomycetota</taxon>
        <taxon>Actinomycetes</taxon>
        <taxon>Streptosporangiales</taxon>
        <taxon>Thermomonosporaceae</taxon>
        <taxon>Actinomadura</taxon>
    </lineage>
</organism>
<gene>
    <name evidence="4" type="ORF">ACFPCY_17910</name>
</gene>
<evidence type="ECO:0000313" key="4">
    <source>
        <dbReference type="EMBL" id="MFC4909202.1"/>
    </source>
</evidence>
<sequence>MNTQMTVLASLTLPGHPRSVRHARRFLRDTLVPAHATDGGEVLDDLTLVVDEFAGNAIRHTASGRGGQVTIALLLGSGAVRVEVTDDGADGRRPEVRDAPEDESGRGLHIVQALAAAWGHRADGHRTTVWADVRLTPAR</sequence>
<evidence type="ECO:0000256" key="1">
    <source>
        <dbReference type="ARBA" id="ARBA00022527"/>
    </source>
</evidence>
<keyword evidence="1" id="KW-0808">Transferase</keyword>
<protein>
    <submittedName>
        <fullName evidence="4">ATP-binding protein</fullName>
    </submittedName>
</protein>
<dbReference type="InterPro" id="IPR003594">
    <property type="entry name" value="HATPase_dom"/>
</dbReference>
<name>A0ABV9U2U8_9ACTN</name>
<dbReference type="CDD" id="cd16936">
    <property type="entry name" value="HATPase_RsbW-like"/>
    <property type="match status" value="1"/>
</dbReference>
<reference evidence="5" key="1">
    <citation type="journal article" date="2019" name="Int. J. Syst. Evol. Microbiol.">
        <title>The Global Catalogue of Microorganisms (GCM) 10K type strain sequencing project: providing services to taxonomists for standard genome sequencing and annotation.</title>
        <authorList>
            <consortium name="The Broad Institute Genomics Platform"/>
            <consortium name="The Broad Institute Genome Sequencing Center for Infectious Disease"/>
            <person name="Wu L."/>
            <person name="Ma J."/>
        </authorList>
    </citation>
    <scope>NUCLEOTIDE SEQUENCE [LARGE SCALE GENOMIC DNA]</scope>
    <source>
        <strain evidence="5">KLKA75</strain>
    </source>
</reference>
<evidence type="ECO:0000256" key="2">
    <source>
        <dbReference type="SAM" id="MobiDB-lite"/>
    </source>
</evidence>
<keyword evidence="1" id="KW-0723">Serine/threonine-protein kinase</keyword>
<comment type="caution">
    <text evidence="4">The sequence shown here is derived from an EMBL/GenBank/DDBJ whole genome shotgun (WGS) entry which is preliminary data.</text>
</comment>
<feature type="region of interest" description="Disordered" evidence="2">
    <location>
        <begin position="86"/>
        <end position="105"/>
    </location>
</feature>